<organism evidence="5 6">
    <name type="scientific">Acinetobacter indicus</name>
    <dbReference type="NCBI Taxonomy" id="756892"/>
    <lineage>
        <taxon>Bacteria</taxon>
        <taxon>Pseudomonadati</taxon>
        <taxon>Pseudomonadota</taxon>
        <taxon>Gammaproteobacteria</taxon>
        <taxon>Moraxellales</taxon>
        <taxon>Moraxellaceae</taxon>
        <taxon>Acinetobacter</taxon>
    </lineage>
</organism>
<proteinExistence type="predicted"/>
<sequence length="393" mass="43606">MSNTASQPLWNKPFLLCFSNNLFLFIFYFAQTTILPIYILNELNGSLAQAGLAMTLFMVSSILVRPFSGLIIEKLGRKKTLFLSESMFCLLSFAYIFADNLTLLLIIRFIHGIWFSILTTVTVPIANDFIPEQRKGEGMGYFVMSVNLGIVLGPLLGISLIQTWSYSIIATVLAVIISLGFAFCFMIPLREPEKVATAETVRRKLSLHDFMEKKALTVSVMAMLVAFSYASIMSFISTYAEEKDLLSYASMFFIVFAISMMSLRPITGKIYDRYGPRYVIYPSILMFAAGLALLSQMHGVVSFMVSAIFIGMGFGTLQPCLQTLAIQRAPKSRIGHATSTFFTCYDIGIALGSLLVGLLISWQGYSITYLVCAGVVLSSLLFYKFVVNHPATA</sequence>
<accession>A0A6C0YTE3</accession>
<dbReference type="InterPro" id="IPR020846">
    <property type="entry name" value="MFS_dom"/>
</dbReference>
<evidence type="ECO:0000313" key="5">
    <source>
        <dbReference type="EMBL" id="QIC70179.1"/>
    </source>
</evidence>
<dbReference type="Pfam" id="PF07690">
    <property type="entry name" value="MFS_1"/>
    <property type="match status" value="1"/>
</dbReference>
<evidence type="ECO:0000256" key="2">
    <source>
        <dbReference type="ARBA" id="ARBA00022692"/>
    </source>
</evidence>
<dbReference type="InterPro" id="IPR005829">
    <property type="entry name" value="Sugar_transporter_CS"/>
</dbReference>
<dbReference type="PANTHER" id="PTHR23531">
    <property type="entry name" value="QUINOLENE RESISTANCE PROTEIN NORA"/>
    <property type="match status" value="1"/>
</dbReference>
<dbReference type="InterPro" id="IPR036259">
    <property type="entry name" value="MFS_trans_sf"/>
</dbReference>
<dbReference type="PROSITE" id="PS50850">
    <property type="entry name" value="MFS"/>
    <property type="match status" value="1"/>
</dbReference>
<keyword evidence="2" id="KW-0812">Transmembrane</keyword>
<dbReference type="GO" id="GO:0016020">
    <property type="term" value="C:membrane"/>
    <property type="evidence" value="ECO:0007669"/>
    <property type="project" value="UniProtKB-SubCell"/>
</dbReference>
<dbReference type="InterPro" id="IPR011701">
    <property type="entry name" value="MFS"/>
</dbReference>
<comment type="subcellular location">
    <subcellularLocation>
        <location evidence="1">Membrane</location>
        <topology evidence="1">Multi-pass membrane protein</topology>
    </subcellularLocation>
</comment>
<evidence type="ECO:0000313" key="6">
    <source>
        <dbReference type="Proteomes" id="UP000503440"/>
    </source>
</evidence>
<dbReference type="EMBL" id="CP044455">
    <property type="protein sequence ID" value="QIC70179.1"/>
    <property type="molecule type" value="Genomic_DNA"/>
</dbReference>
<keyword evidence="4" id="KW-0472">Membrane</keyword>
<dbReference type="PANTHER" id="PTHR23531:SF2">
    <property type="entry name" value="PERMEASE"/>
    <property type="match status" value="1"/>
</dbReference>
<protein>
    <submittedName>
        <fullName evidence="5">MFS transporter</fullName>
    </submittedName>
</protein>
<dbReference type="GO" id="GO:0022857">
    <property type="term" value="F:transmembrane transporter activity"/>
    <property type="evidence" value="ECO:0007669"/>
    <property type="project" value="InterPro"/>
</dbReference>
<evidence type="ECO:0000256" key="4">
    <source>
        <dbReference type="ARBA" id="ARBA00023136"/>
    </source>
</evidence>
<dbReference type="CDD" id="cd17489">
    <property type="entry name" value="MFS_YfcJ_like"/>
    <property type="match status" value="1"/>
</dbReference>
<gene>
    <name evidence="5" type="ORF">FSC09_07040</name>
</gene>
<keyword evidence="3" id="KW-1133">Transmembrane helix</keyword>
<dbReference type="RefSeq" id="WP_127799913.1">
    <property type="nucleotide sequence ID" value="NZ_CP044018.1"/>
</dbReference>
<evidence type="ECO:0000256" key="3">
    <source>
        <dbReference type="ARBA" id="ARBA00022989"/>
    </source>
</evidence>
<dbReference type="PROSITE" id="PS00216">
    <property type="entry name" value="SUGAR_TRANSPORT_1"/>
    <property type="match status" value="1"/>
</dbReference>
<dbReference type="InterPro" id="IPR052714">
    <property type="entry name" value="MFS_Exporter"/>
</dbReference>
<evidence type="ECO:0000256" key="1">
    <source>
        <dbReference type="ARBA" id="ARBA00004141"/>
    </source>
</evidence>
<dbReference type="Proteomes" id="UP000503440">
    <property type="component" value="Chromosome"/>
</dbReference>
<dbReference type="SUPFAM" id="SSF103473">
    <property type="entry name" value="MFS general substrate transporter"/>
    <property type="match status" value="1"/>
</dbReference>
<dbReference type="AlphaFoldDB" id="A0A6C0YTE3"/>
<reference evidence="5 6" key="1">
    <citation type="submission" date="2019-09" db="EMBL/GenBank/DDBJ databases">
        <title>Non-baumannii Acinetobacter spp. carrying blaNDM-1 isolated in China.</title>
        <authorList>
            <person name="Cui C."/>
            <person name="Chen C."/>
            <person name="Sun J."/>
            <person name="Liu Y."/>
        </authorList>
    </citation>
    <scope>NUCLEOTIDE SEQUENCE [LARGE SCALE GENOMIC DNA]</scope>
    <source>
        <strain evidence="5 6">B18</strain>
    </source>
</reference>
<dbReference type="Gene3D" id="1.20.1250.20">
    <property type="entry name" value="MFS general substrate transporter like domains"/>
    <property type="match status" value="1"/>
</dbReference>
<name>A0A6C0YTE3_9GAMM</name>